<keyword evidence="1" id="KW-1133">Transmembrane helix</keyword>
<sequence length="61" mass="6787">MTTLYTVLEVCALLAVILIPLSGPQKKATKNSHEISNILVNEEGYLEYAVDHDTDQHHPVL</sequence>
<gene>
    <name evidence="2" type="ORF">SAMN05216490_0155</name>
</gene>
<keyword evidence="3" id="KW-1185">Reference proteome</keyword>
<dbReference type="RefSeq" id="WP_091367768.1">
    <property type="nucleotide sequence ID" value="NZ_LT629740.1"/>
</dbReference>
<dbReference type="AlphaFoldDB" id="A0A1H1MSF1"/>
<proteinExistence type="predicted"/>
<dbReference type="EMBL" id="LT629740">
    <property type="protein sequence ID" value="SDR89843.1"/>
    <property type="molecule type" value="Genomic_DNA"/>
</dbReference>
<feature type="transmembrane region" description="Helical" evidence="1">
    <location>
        <begin position="6"/>
        <end position="23"/>
    </location>
</feature>
<keyword evidence="1" id="KW-0472">Membrane</keyword>
<reference evidence="2 3" key="1">
    <citation type="submission" date="2016-10" db="EMBL/GenBank/DDBJ databases">
        <authorList>
            <person name="de Groot N.N."/>
        </authorList>
    </citation>
    <scope>NUCLEOTIDE SEQUENCE [LARGE SCALE GENOMIC DNA]</scope>
    <source>
        <strain evidence="2 3">MP1X4</strain>
    </source>
</reference>
<protein>
    <submittedName>
        <fullName evidence="2">Uncharacterized protein</fullName>
    </submittedName>
</protein>
<evidence type="ECO:0000313" key="2">
    <source>
        <dbReference type="EMBL" id="SDR89843.1"/>
    </source>
</evidence>
<dbReference type="Proteomes" id="UP000199679">
    <property type="component" value="Chromosome I"/>
</dbReference>
<evidence type="ECO:0000313" key="3">
    <source>
        <dbReference type="Proteomes" id="UP000199679"/>
    </source>
</evidence>
<keyword evidence="1" id="KW-0812">Transmembrane</keyword>
<accession>A0A1H1MSF1</accession>
<evidence type="ECO:0000256" key="1">
    <source>
        <dbReference type="SAM" id="Phobius"/>
    </source>
</evidence>
<dbReference type="OrthoDB" id="799510at2"/>
<name>A0A1H1MSF1_MUCMA</name>
<organism evidence="2 3">
    <name type="scientific">Mucilaginibacter mallensis</name>
    <dbReference type="NCBI Taxonomy" id="652787"/>
    <lineage>
        <taxon>Bacteria</taxon>
        <taxon>Pseudomonadati</taxon>
        <taxon>Bacteroidota</taxon>
        <taxon>Sphingobacteriia</taxon>
        <taxon>Sphingobacteriales</taxon>
        <taxon>Sphingobacteriaceae</taxon>
        <taxon>Mucilaginibacter</taxon>
    </lineage>
</organism>